<dbReference type="PROSITE" id="PS50901">
    <property type="entry name" value="FTSK"/>
    <property type="match status" value="1"/>
</dbReference>
<keyword evidence="11 15" id="KW-0472">Membrane</keyword>
<evidence type="ECO:0000256" key="1">
    <source>
        <dbReference type="ARBA" id="ARBA00004651"/>
    </source>
</evidence>
<organism evidence="17">
    <name type="scientific">uncultured bacterium URE12</name>
    <dbReference type="NCBI Taxonomy" id="581111"/>
    <lineage>
        <taxon>Bacteria</taxon>
        <taxon>environmental samples</taxon>
    </lineage>
</organism>
<dbReference type="Gene3D" id="3.30.980.40">
    <property type="match status" value="1"/>
</dbReference>
<dbReference type="InterPro" id="IPR027417">
    <property type="entry name" value="P-loop_NTPase"/>
</dbReference>
<dbReference type="AlphaFoldDB" id="C0JZU6"/>
<keyword evidence="5 15" id="KW-0812">Transmembrane</keyword>
<protein>
    <submittedName>
        <fullName evidence="17">Cell division FtsK/SpoIIIE</fullName>
    </submittedName>
</protein>
<feature type="transmembrane region" description="Helical" evidence="15">
    <location>
        <begin position="164"/>
        <end position="189"/>
    </location>
</feature>
<evidence type="ECO:0000256" key="12">
    <source>
        <dbReference type="ARBA" id="ARBA00023306"/>
    </source>
</evidence>
<dbReference type="EMBL" id="FJ529690">
    <property type="protein sequence ID" value="ACM90974.1"/>
    <property type="molecule type" value="Genomic_DNA"/>
</dbReference>
<dbReference type="PANTHER" id="PTHR22683">
    <property type="entry name" value="SPORULATION PROTEIN RELATED"/>
    <property type="match status" value="1"/>
</dbReference>
<evidence type="ECO:0000256" key="5">
    <source>
        <dbReference type="ARBA" id="ARBA00022692"/>
    </source>
</evidence>
<evidence type="ECO:0000256" key="2">
    <source>
        <dbReference type="ARBA" id="ARBA00006474"/>
    </source>
</evidence>
<evidence type="ECO:0000256" key="10">
    <source>
        <dbReference type="ARBA" id="ARBA00023125"/>
    </source>
</evidence>
<feature type="compositionally biased region" description="Polar residues" evidence="14">
    <location>
        <begin position="302"/>
        <end position="315"/>
    </location>
</feature>
<accession>C0JZU6</accession>
<evidence type="ECO:0000313" key="17">
    <source>
        <dbReference type="EMBL" id="ACM90974.1"/>
    </source>
</evidence>
<dbReference type="GO" id="GO:0005886">
    <property type="term" value="C:plasma membrane"/>
    <property type="evidence" value="ECO:0007669"/>
    <property type="project" value="UniProtKB-SubCell"/>
</dbReference>
<dbReference type="InterPro" id="IPR002543">
    <property type="entry name" value="FtsK_dom"/>
</dbReference>
<dbReference type="Pfam" id="PF01580">
    <property type="entry name" value="FtsK_SpoIIIE"/>
    <property type="match status" value="1"/>
</dbReference>
<feature type="region of interest" description="Disordered" evidence="14">
    <location>
        <begin position="235"/>
        <end position="328"/>
    </location>
</feature>
<keyword evidence="9 15" id="KW-1133">Transmembrane helix</keyword>
<evidence type="ECO:0000256" key="15">
    <source>
        <dbReference type="SAM" id="Phobius"/>
    </source>
</evidence>
<feature type="compositionally biased region" description="Basic and acidic residues" evidence="14">
    <location>
        <begin position="251"/>
        <end position="290"/>
    </location>
</feature>
<dbReference type="GO" id="GO:0007059">
    <property type="term" value="P:chromosome segregation"/>
    <property type="evidence" value="ECO:0007669"/>
    <property type="project" value="UniProtKB-KW"/>
</dbReference>
<dbReference type="Gene3D" id="3.40.50.300">
    <property type="entry name" value="P-loop containing nucleotide triphosphate hydrolases"/>
    <property type="match status" value="1"/>
</dbReference>
<keyword evidence="12" id="KW-0131">Cell cycle</keyword>
<feature type="domain" description="FtsK" evidence="16">
    <location>
        <begin position="479"/>
        <end position="678"/>
    </location>
</feature>
<evidence type="ECO:0000256" key="3">
    <source>
        <dbReference type="ARBA" id="ARBA00022475"/>
    </source>
</evidence>
<dbReference type="InterPro" id="IPR041027">
    <property type="entry name" value="FtsK_alpha"/>
</dbReference>
<proteinExistence type="inferred from homology"/>
<dbReference type="GO" id="GO:0005524">
    <property type="term" value="F:ATP binding"/>
    <property type="evidence" value="ECO:0007669"/>
    <property type="project" value="UniProtKB-UniRule"/>
</dbReference>
<dbReference type="InterPro" id="IPR025199">
    <property type="entry name" value="FtsK_4TM"/>
</dbReference>
<dbReference type="GO" id="GO:0003677">
    <property type="term" value="F:DNA binding"/>
    <property type="evidence" value="ECO:0007669"/>
    <property type="project" value="UniProtKB-KW"/>
</dbReference>
<dbReference type="PANTHER" id="PTHR22683:SF41">
    <property type="entry name" value="DNA TRANSLOCASE FTSK"/>
    <property type="match status" value="1"/>
</dbReference>
<feature type="compositionally biased region" description="Basic residues" evidence="14">
    <location>
        <begin position="25"/>
        <end position="39"/>
    </location>
</feature>
<dbReference type="Pfam" id="PF17854">
    <property type="entry name" value="FtsK_alpha"/>
    <property type="match status" value="1"/>
</dbReference>
<evidence type="ECO:0000256" key="8">
    <source>
        <dbReference type="ARBA" id="ARBA00022840"/>
    </source>
</evidence>
<dbReference type="SUPFAM" id="SSF52540">
    <property type="entry name" value="P-loop containing nucleoside triphosphate hydrolases"/>
    <property type="match status" value="1"/>
</dbReference>
<evidence type="ECO:0000256" key="6">
    <source>
        <dbReference type="ARBA" id="ARBA00022741"/>
    </source>
</evidence>
<evidence type="ECO:0000256" key="14">
    <source>
        <dbReference type="SAM" id="MobiDB-lite"/>
    </source>
</evidence>
<reference evidence="17" key="1">
    <citation type="submission" date="2008-11" db="EMBL/GenBank/DDBJ databases">
        <title>Isolation and characterization of a fructose-1,6-bisphosphatase in Bacteroides sp. from a rumen metagenomic library.</title>
        <authorList>
            <person name="Wang J."/>
            <person name="Liu K."/>
            <person name="Zhao S."/>
            <person name="Bu D."/>
            <person name="Li D."/>
            <person name="Yu P."/>
            <person name="Wei H."/>
            <person name="Zhou L."/>
        </authorList>
    </citation>
    <scope>NUCLEOTIDE SEQUENCE</scope>
</reference>
<evidence type="ECO:0000256" key="4">
    <source>
        <dbReference type="ARBA" id="ARBA00022618"/>
    </source>
</evidence>
<keyword evidence="8 13" id="KW-0067">ATP-binding</keyword>
<dbReference type="Pfam" id="PF13491">
    <property type="entry name" value="FtsK_4TM"/>
    <property type="match status" value="1"/>
</dbReference>
<keyword evidence="10" id="KW-0238">DNA-binding</keyword>
<keyword evidence="3" id="KW-1003">Cell membrane</keyword>
<evidence type="ECO:0000256" key="13">
    <source>
        <dbReference type="PROSITE-ProRule" id="PRU00289"/>
    </source>
</evidence>
<dbReference type="GO" id="GO:0051301">
    <property type="term" value="P:cell division"/>
    <property type="evidence" value="ECO:0007669"/>
    <property type="project" value="UniProtKB-KW"/>
</dbReference>
<name>C0JZU6_9BACT</name>
<keyword evidence="4 17" id="KW-0132">Cell division</keyword>
<evidence type="ECO:0000256" key="11">
    <source>
        <dbReference type="ARBA" id="ARBA00023136"/>
    </source>
</evidence>
<feature type="transmembrane region" description="Helical" evidence="15">
    <location>
        <begin position="48"/>
        <end position="72"/>
    </location>
</feature>
<keyword evidence="6 13" id="KW-0547">Nucleotide-binding</keyword>
<feature type="transmembrane region" description="Helical" evidence="15">
    <location>
        <begin position="92"/>
        <end position="110"/>
    </location>
</feature>
<sequence>MFFGPAMIQKTGKRSQSGSVAVKKMAAKKTGRASSRTKTRKQEEKSSLGIGFCWLVTFAFCLWLLAVLFTGVGGSASGSVSYFFKENLGYCAYVFPFVLLYCLVTILINISKPHKGLLTMTFGLAVFTASLCGIMSRISMIFGNPAEAGSVAGGRIGYNIDSTAVHWVGGFGAALLSLLLFFAGVQLLFKIPWLSLLSSMLELIKEDYRIWTEGRQELREKLSLAAEREKGEKPYKEIEPVAVTENSGRQAGEEKEAEQKDSAWKIPPAEKKEKDIEKKSEPVKIVRADDGPSPYAMPQPAVQKTLQAPDASNNSRAEKTAARIPAALPHDSKAANTYYKDFKLPGTELLDPPAPGAATGPSEQETLEAKLTLENTFKSFGIEVHVTEIHPGPVVTRYEVSPGVGVKITSITSLAEDVALAMRSGGAVRVTGHIPGKAAIGFEIPNKTRAKVSLRELIESGIFLNSKDPLTVALGRHAEGSVAIANLEKMPHLLIAGATASGKSVFMQSLILSLIYRNKPDEVKFLFIDPKRMELTFYEDIPYLYDPKCGPDQVHVITDADEAAKSLQGMVKVMYDRTKKFSEARAKNMASYNKWALENNQPQEYRIVVVVDELADLMIQQKKVVEDAIQRLAQMARAVGIHLVLATQRPSTDVITGVIKANLPSRVALKVTSGTDSRVILDQPGANSLLGYGDLLYLATDKPVPSRIQGAFVSEEEIKRVADFVKQQAKPNYEPLRFDEPSANSGKGSSSEEILNALRLILARKRVSQDLLKAHFGSSSRATNILSILECDGFIKKPEGSNKWAINFDRIEAHLKVCSDKSNNINTPEEGTEELIP</sequence>
<comment type="subcellular location">
    <subcellularLocation>
        <location evidence="1">Cell membrane</location>
        <topology evidence="1">Multi-pass membrane protein</topology>
    </subcellularLocation>
</comment>
<dbReference type="InterPro" id="IPR050206">
    <property type="entry name" value="FtsK/SpoIIIE/SftA"/>
</dbReference>
<evidence type="ECO:0000259" key="16">
    <source>
        <dbReference type="PROSITE" id="PS50901"/>
    </source>
</evidence>
<feature type="binding site" evidence="13">
    <location>
        <begin position="497"/>
        <end position="504"/>
    </location>
    <ligand>
        <name>ATP</name>
        <dbReference type="ChEBI" id="CHEBI:30616"/>
    </ligand>
</feature>
<keyword evidence="7" id="KW-0159">Chromosome partition</keyword>
<evidence type="ECO:0000256" key="9">
    <source>
        <dbReference type="ARBA" id="ARBA00022989"/>
    </source>
</evidence>
<feature type="region of interest" description="Disordered" evidence="14">
    <location>
        <begin position="1"/>
        <end position="40"/>
    </location>
</feature>
<comment type="similarity">
    <text evidence="2">Belongs to the FtsK/SpoIIIE/SftA family.</text>
</comment>
<evidence type="ECO:0000256" key="7">
    <source>
        <dbReference type="ARBA" id="ARBA00022829"/>
    </source>
</evidence>